<dbReference type="RefSeq" id="WP_308432461.1">
    <property type="nucleotide sequence ID" value="NZ_BMWH01000005.1"/>
</dbReference>
<dbReference type="EMBL" id="BMWH01000005">
    <property type="protein sequence ID" value="GGZ81032.1"/>
    <property type="molecule type" value="Genomic_DNA"/>
</dbReference>
<dbReference type="Proteomes" id="UP000623010">
    <property type="component" value="Unassembled WGS sequence"/>
</dbReference>
<dbReference type="AlphaFoldDB" id="A0A918R3Y1"/>
<keyword evidence="2" id="KW-1185">Reference proteome</keyword>
<evidence type="ECO:0000313" key="1">
    <source>
        <dbReference type="EMBL" id="GGZ81032.1"/>
    </source>
</evidence>
<proteinExistence type="predicted"/>
<comment type="caution">
    <text evidence="1">The sequence shown here is derived from an EMBL/GenBank/DDBJ whole genome shotgun (WGS) entry which is preliminary data.</text>
</comment>
<evidence type="ECO:0000313" key="2">
    <source>
        <dbReference type="Proteomes" id="UP000623010"/>
    </source>
</evidence>
<sequence length="117" mass="12722">MTALPADPQADEPLIPMPALTPEALRAAVERLTPSRMQTFIRDLVEATTSAQETQSLAPLRGFVHRWGVFVAIQRYPSRAARLRHLEEVVSGGVEDPTDAIAEIRKIHADAAAEAGL</sequence>
<accession>A0A918R3Y1</accession>
<name>A0A918R3Y1_9ACTN</name>
<dbReference type="InterPro" id="IPR046214">
    <property type="entry name" value="DUF6247"/>
</dbReference>
<dbReference type="Pfam" id="PF19760">
    <property type="entry name" value="DUF6247"/>
    <property type="match status" value="1"/>
</dbReference>
<protein>
    <submittedName>
        <fullName evidence="1">Uncharacterized protein</fullName>
    </submittedName>
</protein>
<reference evidence="1" key="1">
    <citation type="journal article" date="2014" name="Int. J. Syst. Evol. Microbiol.">
        <title>Complete genome sequence of Corynebacterium casei LMG S-19264T (=DSM 44701T), isolated from a smear-ripened cheese.</title>
        <authorList>
            <consortium name="US DOE Joint Genome Institute (JGI-PGF)"/>
            <person name="Walter F."/>
            <person name="Albersmeier A."/>
            <person name="Kalinowski J."/>
            <person name="Ruckert C."/>
        </authorList>
    </citation>
    <scope>NUCLEOTIDE SEQUENCE</scope>
    <source>
        <strain evidence="1">JCM 5016</strain>
    </source>
</reference>
<reference evidence="1" key="2">
    <citation type="submission" date="2020-09" db="EMBL/GenBank/DDBJ databases">
        <authorList>
            <person name="Sun Q."/>
            <person name="Ohkuma M."/>
        </authorList>
    </citation>
    <scope>NUCLEOTIDE SEQUENCE</scope>
    <source>
        <strain evidence="1">JCM 5016</strain>
    </source>
</reference>
<organism evidence="1 2">
    <name type="scientific">Streptomyces echinoruber</name>
    <dbReference type="NCBI Taxonomy" id="68898"/>
    <lineage>
        <taxon>Bacteria</taxon>
        <taxon>Bacillati</taxon>
        <taxon>Actinomycetota</taxon>
        <taxon>Actinomycetes</taxon>
        <taxon>Kitasatosporales</taxon>
        <taxon>Streptomycetaceae</taxon>
        <taxon>Streptomyces</taxon>
    </lineage>
</organism>
<gene>
    <name evidence="1" type="ORF">GCM10010389_18350</name>
</gene>